<dbReference type="EMBL" id="FWXR01000008">
    <property type="protein sequence ID" value="SMC77996.1"/>
    <property type="molecule type" value="Genomic_DNA"/>
</dbReference>
<comment type="similarity">
    <text evidence="2">Belongs to the TrbI/VirB10 family.</text>
</comment>
<keyword evidence="3 7" id="KW-0812">Transmembrane</keyword>
<keyword evidence="5 7" id="KW-0472">Membrane</keyword>
<dbReference type="InterPro" id="IPR042217">
    <property type="entry name" value="T4SS_VirB10/TrbI"/>
</dbReference>
<dbReference type="InterPro" id="IPR005498">
    <property type="entry name" value="T4SS_VirB10/TraB/TrbI"/>
</dbReference>
<reference evidence="8 9" key="1">
    <citation type="submission" date="2017-04" db="EMBL/GenBank/DDBJ databases">
        <authorList>
            <person name="Afonso C.L."/>
            <person name="Miller P.J."/>
            <person name="Scott M.A."/>
            <person name="Spackman E."/>
            <person name="Goraichik I."/>
            <person name="Dimitrov K.M."/>
            <person name="Suarez D.L."/>
            <person name="Swayne D.E."/>
        </authorList>
    </citation>
    <scope>NUCLEOTIDE SEQUENCE [LARGE SCALE GENOMIC DNA]</scope>
    <source>
        <strain evidence="8 9">CGMCC 1.10972</strain>
    </source>
</reference>
<dbReference type="RefSeq" id="WP_084410019.1">
    <property type="nucleotide sequence ID" value="NZ_FWXR01000008.1"/>
</dbReference>
<evidence type="ECO:0000256" key="3">
    <source>
        <dbReference type="ARBA" id="ARBA00022692"/>
    </source>
</evidence>
<dbReference type="Proteomes" id="UP000192656">
    <property type="component" value="Unassembled WGS sequence"/>
</dbReference>
<gene>
    <name evidence="8" type="ORF">SAMN06297251_10836</name>
</gene>
<feature type="transmembrane region" description="Helical" evidence="7">
    <location>
        <begin position="44"/>
        <end position="64"/>
    </location>
</feature>
<evidence type="ECO:0000256" key="5">
    <source>
        <dbReference type="ARBA" id="ARBA00023136"/>
    </source>
</evidence>
<dbReference type="Pfam" id="PF03743">
    <property type="entry name" value="TrbI"/>
    <property type="match status" value="1"/>
</dbReference>
<dbReference type="OrthoDB" id="7912094at2"/>
<keyword evidence="9" id="KW-1185">Reference proteome</keyword>
<comment type="subcellular location">
    <subcellularLocation>
        <location evidence="1">Membrane</location>
        <topology evidence="1">Single-pass membrane protein</topology>
    </subcellularLocation>
</comment>
<dbReference type="Gene3D" id="2.40.128.260">
    <property type="entry name" value="Type IV secretion system, VirB10/TraB/TrbI"/>
    <property type="match status" value="1"/>
</dbReference>
<organism evidence="8 9">
    <name type="scientific">Fulvimarina manganoxydans</name>
    <dbReference type="NCBI Taxonomy" id="937218"/>
    <lineage>
        <taxon>Bacteria</taxon>
        <taxon>Pseudomonadati</taxon>
        <taxon>Pseudomonadota</taxon>
        <taxon>Alphaproteobacteria</taxon>
        <taxon>Hyphomicrobiales</taxon>
        <taxon>Aurantimonadaceae</taxon>
        <taxon>Fulvimarina</taxon>
    </lineage>
</organism>
<proteinExistence type="inferred from homology"/>
<name>A0A1W2BYX3_9HYPH</name>
<dbReference type="GO" id="GO:0016020">
    <property type="term" value="C:membrane"/>
    <property type="evidence" value="ECO:0007669"/>
    <property type="project" value="UniProtKB-SubCell"/>
</dbReference>
<feature type="region of interest" description="Disordered" evidence="6">
    <location>
        <begin position="1"/>
        <end position="30"/>
    </location>
</feature>
<evidence type="ECO:0000256" key="2">
    <source>
        <dbReference type="ARBA" id="ARBA00010265"/>
    </source>
</evidence>
<accession>A0A1W2BYX3</accession>
<evidence type="ECO:0000256" key="7">
    <source>
        <dbReference type="SAM" id="Phobius"/>
    </source>
</evidence>
<evidence type="ECO:0000256" key="6">
    <source>
        <dbReference type="SAM" id="MobiDB-lite"/>
    </source>
</evidence>
<dbReference type="STRING" id="937218.SAMN06297251_10836"/>
<evidence type="ECO:0000256" key="1">
    <source>
        <dbReference type="ARBA" id="ARBA00004167"/>
    </source>
</evidence>
<evidence type="ECO:0000313" key="9">
    <source>
        <dbReference type="Proteomes" id="UP000192656"/>
    </source>
</evidence>
<dbReference type="AlphaFoldDB" id="A0A1W2BYX3"/>
<protein>
    <submittedName>
        <fullName evidence="8">Conjugation TrbI-like protein</fullName>
    </submittedName>
</protein>
<sequence>MTDLIDPPPEDGETENAVSEVQTVEDRETARPAIVKRRRGTSRVTTAIAAVLLAGLGGTLLYNFSGATPLERSHVSRVPPTIDGTPGGVELAASPYYQETVMSANRKGAEAAAQTPGKSFIATPDQPVEDNPMPVQVAQMPTLPPPNEEPKAAPKPEPKIVYRDRIIEKRVEVPVAPAQPDWSRIRSMADGMDKQARDIAASAAPPGTEHEILVKQELYEAPDGRPIGVQVGRSRQQQQNTGQAPAVMAPLKSTFPADLMTTSPYYSGHLEYEPKLPVDVGRKLGSGVEIFNGDYFAAAGDINMAVVLNGSDTDTPGPIVAKLLRGPLKGARLIGTFAPNRETTAMIVTFSRVILPDGTNIDASAYAIDAATASLPVKSDYSGRYLQRYGPKLAGAFLKGLGTALGNTGSSVALTGNAAIVTSREQTTKEAIYSGVGEVGEQLSDEISDLGPQGPIVTLKPGKLIGVLFMENVARI</sequence>
<evidence type="ECO:0000256" key="4">
    <source>
        <dbReference type="ARBA" id="ARBA00022989"/>
    </source>
</evidence>
<dbReference type="InterPro" id="IPR049855">
    <property type="entry name" value="DotG/IcmE-like_C"/>
</dbReference>
<keyword evidence="4 7" id="KW-1133">Transmembrane helix</keyword>
<dbReference type="CDD" id="cd16431">
    <property type="entry name" value="IcmE"/>
    <property type="match status" value="1"/>
</dbReference>
<evidence type="ECO:0000313" key="8">
    <source>
        <dbReference type="EMBL" id="SMC77996.1"/>
    </source>
</evidence>